<comment type="caution">
    <text evidence="1">The sequence shown here is derived from an EMBL/GenBank/DDBJ whole genome shotgun (WGS) entry which is preliminary data.</text>
</comment>
<keyword evidence="2" id="KW-1185">Reference proteome</keyword>
<dbReference type="AlphaFoldDB" id="A0A392PFK0"/>
<reference evidence="1 2" key="1">
    <citation type="journal article" date="2018" name="Front. Plant Sci.">
        <title>Red Clover (Trifolium pratense) and Zigzag Clover (T. medium) - A Picture of Genomic Similarities and Differences.</title>
        <authorList>
            <person name="Dluhosova J."/>
            <person name="Istvanek J."/>
            <person name="Nedelnik J."/>
            <person name="Repkova J."/>
        </authorList>
    </citation>
    <scope>NUCLEOTIDE SEQUENCE [LARGE SCALE GENOMIC DNA]</scope>
    <source>
        <strain evidence="2">cv. 10/8</strain>
        <tissue evidence="1">Leaf</tissue>
    </source>
</reference>
<accession>A0A392PFK0</accession>
<evidence type="ECO:0000313" key="2">
    <source>
        <dbReference type="Proteomes" id="UP000265520"/>
    </source>
</evidence>
<dbReference type="GO" id="GO:0043291">
    <property type="term" value="C:RAVE complex"/>
    <property type="evidence" value="ECO:0007669"/>
    <property type="project" value="TreeGrafter"/>
</dbReference>
<dbReference type="InterPro" id="IPR052208">
    <property type="entry name" value="DmX-like/RAVE_component"/>
</dbReference>
<dbReference type="EMBL" id="LXQA010076155">
    <property type="protein sequence ID" value="MCI10417.1"/>
    <property type="molecule type" value="Genomic_DNA"/>
</dbReference>
<dbReference type="PANTHER" id="PTHR13950:SF9">
    <property type="entry name" value="RABCONNECTIN-3A"/>
    <property type="match status" value="1"/>
</dbReference>
<dbReference type="GO" id="GO:0007035">
    <property type="term" value="P:vacuolar acidification"/>
    <property type="evidence" value="ECO:0007669"/>
    <property type="project" value="TreeGrafter"/>
</dbReference>
<sequence>GIVFFHLEDEIPFSRAADHLWTKADWPQNGWAGSESTPAPTCVSPGVGLGSKKGAHLGLGGATVGMDSSAWPSRDLTGGGALGMPGYAGIGASGLGWETQQDFEDFVDPLATLENTNTRAFSSHPMRPFFLVGSSNTHIYLWEVDFVFMGYMFTVQTSCTFYSFVTNEEGFLRFQ</sequence>
<protein>
    <submittedName>
        <fullName evidence="1">Uncharacterized protein</fullName>
    </submittedName>
</protein>
<evidence type="ECO:0000313" key="1">
    <source>
        <dbReference type="EMBL" id="MCI10417.1"/>
    </source>
</evidence>
<dbReference type="Proteomes" id="UP000265520">
    <property type="component" value="Unassembled WGS sequence"/>
</dbReference>
<proteinExistence type="predicted"/>
<dbReference type="PANTHER" id="PTHR13950">
    <property type="entry name" value="RABCONNECTIN-RELATED"/>
    <property type="match status" value="1"/>
</dbReference>
<organism evidence="1 2">
    <name type="scientific">Trifolium medium</name>
    <dbReference type="NCBI Taxonomy" id="97028"/>
    <lineage>
        <taxon>Eukaryota</taxon>
        <taxon>Viridiplantae</taxon>
        <taxon>Streptophyta</taxon>
        <taxon>Embryophyta</taxon>
        <taxon>Tracheophyta</taxon>
        <taxon>Spermatophyta</taxon>
        <taxon>Magnoliopsida</taxon>
        <taxon>eudicotyledons</taxon>
        <taxon>Gunneridae</taxon>
        <taxon>Pentapetalae</taxon>
        <taxon>rosids</taxon>
        <taxon>fabids</taxon>
        <taxon>Fabales</taxon>
        <taxon>Fabaceae</taxon>
        <taxon>Papilionoideae</taxon>
        <taxon>50 kb inversion clade</taxon>
        <taxon>NPAAA clade</taxon>
        <taxon>Hologalegina</taxon>
        <taxon>IRL clade</taxon>
        <taxon>Trifolieae</taxon>
        <taxon>Trifolium</taxon>
    </lineage>
</organism>
<feature type="non-terminal residue" evidence="1">
    <location>
        <position position="1"/>
    </location>
</feature>
<name>A0A392PFK0_9FABA</name>